<dbReference type="AlphaFoldDB" id="D5UL58"/>
<protein>
    <submittedName>
        <fullName evidence="3">Transcriptional regulator, AbrB family</fullName>
    </submittedName>
</protein>
<dbReference type="eggNOG" id="COG2002">
    <property type="taxonomic scope" value="Bacteria"/>
</dbReference>
<proteinExistence type="predicted"/>
<keyword evidence="1" id="KW-0238">DNA-binding</keyword>
<evidence type="ECO:0000259" key="2">
    <source>
        <dbReference type="PROSITE" id="PS51740"/>
    </source>
</evidence>
<evidence type="ECO:0000256" key="1">
    <source>
        <dbReference type="PROSITE-ProRule" id="PRU01076"/>
    </source>
</evidence>
<keyword evidence="4" id="KW-1185">Reference proteome</keyword>
<dbReference type="STRING" id="446466.Cfla_3057"/>
<dbReference type="RefSeq" id="WP_013118271.1">
    <property type="nucleotide sequence ID" value="NC_014151.1"/>
</dbReference>
<dbReference type="InterPro" id="IPR007159">
    <property type="entry name" value="SpoVT-AbrB_dom"/>
</dbReference>
<dbReference type="Pfam" id="PF04014">
    <property type="entry name" value="MazE_antitoxin"/>
    <property type="match status" value="1"/>
</dbReference>
<feature type="domain" description="SpoVT-AbrB" evidence="2">
    <location>
        <begin position="3"/>
        <end position="49"/>
    </location>
</feature>
<gene>
    <name evidence="3" type="ordered locus">Cfla_3057</name>
</gene>
<dbReference type="PROSITE" id="PS51740">
    <property type="entry name" value="SPOVT_ABRB"/>
    <property type="match status" value="1"/>
</dbReference>
<dbReference type="EMBL" id="CP001964">
    <property type="protein sequence ID" value="ADG75940.1"/>
    <property type="molecule type" value="Genomic_DNA"/>
</dbReference>
<dbReference type="NCBIfam" id="TIGR01439">
    <property type="entry name" value="lp_hng_hel_AbrB"/>
    <property type="match status" value="1"/>
</dbReference>
<dbReference type="Proteomes" id="UP000000849">
    <property type="component" value="Chromosome"/>
</dbReference>
<organism evidence="3 4">
    <name type="scientific">Cellulomonas flavigena (strain ATCC 482 / DSM 20109 / BCRC 11376 / JCM 18109 / NBRC 3775 / NCIMB 8073 / NRS 134)</name>
    <dbReference type="NCBI Taxonomy" id="446466"/>
    <lineage>
        <taxon>Bacteria</taxon>
        <taxon>Bacillati</taxon>
        <taxon>Actinomycetota</taxon>
        <taxon>Actinomycetes</taxon>
        <taxon>Micrococcales</taxon>
        <taxon>Cellulomonadaceae</taxon>
        <taxon>Cellulomonas</taxon>
    </lineage>
</organism>
<accession>D5UL58</accession>
<dbReference type="SUPFAM" id="SSF89447">
    <property type="entry name" value="AbrB/MazE/MraZ-like"/>
    <property type="match status" value="1"/>
</dbReference>
<dbReference type="Gene3D" id="2.10.260.10">
    <property type="match status" value="1"/>
</dbReference>
<reference evidence="3 4" key="1">
    <citation type="journal article" date="2010" name="Stand. Genomic Sci.">
        <title>Complete genome sequence of Cellulomonas flavigena type strain (134).</title>
        <authorList>
            <person name="Abt B."/>
            <person name="Foster B."/>
            <person name="Lapidus A."/>
            <person name="Clum A."/>
            <person name="Sun H."/>
            <person name="Pukall R."/>
            <person name="Lucas S."/>
            <person name="Glavina Del Rio T."/>
            <person name="Nolan M."/>
            <person name="Tice H."/>
            <person name="Cheng J.F."/>
            <person name="Pitluck S."/>
            <person name="Liolios K."/>
            <person name="Ivanova N."/>
            <person name="Mavromatis K."/>
            <person name="Ovchinnikova G."/>
            <person name="Pati A."/>
            <person name="Goodwin L."/>
            <person name="Chen A."/>
            <person name="Palaniappan K."/>
            <person name="Land M."/>
            <person name="Hauser L."/>
            <person name="Chang Y.J."/>
            <person name="Jeffries C.D."/>
            <person name="Rohde M."/>
            <person name="Goker M."/>
            <person name="Woyke T."/>
            <person name="Bristow J."/>
            <person name="Eisen J.A."/>
            <person name="Markowitz V."/>
            <person name="Hugenholtz P."/>
            <person name="Kyrpides N.C."/>
            <person name="Klenk H.P."/>
        </authorList>
    </citation>
    <scope>NUCLEOTIDE SEQUENCE [LARGE SCALE GENOMIC DNA]</scope>
    <source>
        <strain evidence="4">ATCC 482 / DSM 20109 / BCRC 11376 / JCM 18109 / NBRC 3775 / NCIMB 8073 / NRS 134</strain>
    </source>
</reference>
<dbReference type="GO" id="GO:0003677">
    <property type="term" value="F:DNA binding"/>
    <property type="evidence" value="ECO:0007669"/>
    <property type="project" value="UniProtKB-UniRule"/>
</dbReference>
<name>D5UL58_CELFN</name>
<dbReference type="InterPro" id="IPR037914">
    <property type="entry name" value="SpoVT-AbrB_sf"/>
</dbReference>
<evidence type="ECO:0000313" key="4">
    <source>
        <dbReference type="Proteomes" id="UP000000849"/>
    </source>
</evidence>
<evidence type="ECO:0000313" key="3">
    <source>
        <dbReference type="EMBL" id="ADG75940.1"/>
    </source>
</evidence>
<sequence length="111" mass="11959">MSSHFGTVNAQGRVVVPVEVRRALRIASGDRVEFVVEGDAVRLVTPRMRAMALWAQNHGGDAGDSTRDVRASRAVDQHVDEAAERRIAARAAAETRSDEEIIAGLVVDLGL</sequence>
<dbReference type="HOGENOM" id="CLU_2153826_0_0_11"/>
<dbReference type="SMART" id="SM00966">
    <property type="entry name" value="SpoVT_AbrB"/>
    <property type="match status" value="1"/>
</dbReference>
<dbReference type="KEGG" id="cfl:Cfla_3057"/>